<evidence type="ECO:0000313" key="4">
    <source>
        <dbReference type="EMBL" id="NIH69021.1"/>
    </source>
</evidence>
<feature type="region of interest" description="Disordered" evidence="1">
    <location>
        <begin position="1"/>
        <end position="24"/>
    </location>
</feature>
<dbReference type="EMBL" id="BMMI01000007">
    <property type="protein sequence ID" value="GGL78172.1"/>
    <property type="molecule type" value="Genomic_DNA"/>
</dbReference>
<reference evidence="4 5" key="3">
    <citation type="submission" date="2020-02" db="EMBL/GenBank/DDBJ databases">
        <title>Sequencing the genomes of 1000 actinobacteria strains.</title>
        <authorList>
            <person name="Klenk H.-P."/>
        </authorList>
    </citation>
    <scope>NUCLEOTIDE SEQUENCE [LARGE SCALE GENOMIC DNA]</scope>
    <source>
        <strain evidence="4 5">DSM 45201</strain>
    </source>
</reference>
<keyword evidence="2" id="KW-0472">Membrane</keyword>
<comment type="caution">
    <text evidence="4">The sequence shown here is derived from an EMBL/GenBank/DDBJ whole genome shotgun (WGS) entry which is preliminary data.</text>
</comment>
<evidence type="ECO:0000256" key="1">
    <source>
        <dbReference type="SAM" id="MobiDB-lite"/>
    </source>
</evidence>
<organism evidence="4 5">
    <name type="scientific">Modestobacter marinus</name>
    <dbReference type="NCBI Taxonomy" id="477641"/>
    <lineage>
        <taxon>Bacteria</taxon>
        <taxon>Bacillati</taxon>
        <taxon>Actinomycetota</taxon>
        <taxon>Actinomycetes</taxon>
        <taxon>Geodermatophilales</taxon>
        <taxon>Geodermatophilaceae</taxon>
        <taxon>Modestobacter</taxon>
    </lineage>
</organism>
<sequence>MTGDRGPAGGRGGTTAGPRRPRGRAVDGPAFWWGAAVVFLVNAALTAGDGRWPIAVLQLLTALWAFVAGVTAGERRRSGGDRRE</sequence>
<keyword evidence="2" id="KW-0812">Transmembrane</keyword>
<accession>A0A846LNI2</accession>
<dbReference type="AlphaFoldDB" id="A0A846LNI2"/>
<evidence type="ECO:0000256" key="2">
    <source>
        <dbReference type="SAM" id="Phobius"/>
    </source>
</evidence>
<dbReference type="Proteomes" id="UP000648663">
    <property type="component" value="Unassembled WGS sequence"/>
</dbReference>
<protein>
    <submittedName>
        <fullName evidence="4">Uncharacterized protein</fullName>
    </submittedName>
</protein>
<feature type="transmembrane region" description="Helical" evidence="2">
    <location>
        <begin position="54"/>
        <end position="73"/>
    </location>
</feature>
<dbReference type="EMBL" id="JAAMPA010000002">
    <property type="protein sequence ID" value="NIH69021.1"/>
    <property type="molecule type" value="Genomic_DNA"/>
</dbReference>
<proteinExistence type="predicted"/>
<dbReference type="Proteomes" id="UP000552836">
    <property type="component" value="Unassembled WGS sequence"/>
</dbReference>
<evidence type="ECO:0000313" key="6">
    <source>
        <dbReference type="Proteomes" id="UP000648663"/>
    </source>
</evidence>
<feature type="transmembrane region" description="Helical" evidence="2">
    <location>
        <begin position="30"/>
        <end position="48"/>
    </location>
</feature>
<reference evidence="6" key="2">
    <citation type="journal article" date="2019" name="Int. J. Syst. Evol. Microbiol.">
        <title>The Global Catalogue of Microorganisms (GCM) 10K type strain sequencing project: providing services to taxonomists for standard genome sequencing and annotation.</title>
        <authorList>
            <consortium name="The Broad Institute Genomics Platform"/>
            <consortium name="The Broad Institute Genome Sequencing Center for Infectious Disease"/>
            <person name="Wu L."/>
            <person name="Ma J."/>
        </authorList>
    </citation>
    <scope>NUCLEOTIDE SEQUENCE [LARGE SCALE GENOMIC DNA]</scope>
    <source>
        <strain evidence="6">CGMCC 4.5581</strain>
    </source>
</reference>
<evidence type="ECO:0000313" key="5">
    <source>
        <dbReference type="Proteomes" id="UP000552836"/>
    </source>
</evidence>
<gene>
    <name evidence="4" type="ORF">FB380_003509</name>
    <name evidence="3" type="ORF">GCM10011589_37790</name>
</gene>
<dbReference type="RefSeq" id="WP_166756618.1">
    <property type="nucleotide sequence ID" value="NZ_BAABJU010000003.1"/>
</dbReference>
<name>A0A846LNI2_9ACTN</name>
<reference evidence="3" key="1">
    <citation type="journal article" date="2014" name="Int. J. Syst. Evol. Microbiol.">
        <title>Complete genome of a new Firmicutes species belonging to the dominant human colonic microbiota ('Ruminococcus bicirculans') reveals two chromosomes and a selective capacity to utilize plant glucans.</title>
        <authorList>
            <consortium name="NISC Comparative Sequencing Program"/>
            <person name="Wegmann U."/>
            <person name="Louis P."/>
            <person name="Goesmann A."/>
            <person name="Henrissat B."/>
            <person name="Duncan S.H."/>
            <person name="Flint H.J."/>
        </authorList>
    </citation>
    <scope>NUCLEOTIDE SEQUENCE</scope>
    <source>
        <strain evidence="3">CGMCC 4.5581</strain>
    </source>
</reference>
<feature type="compositionally biased region" description="Gly residues" evidence="1">
    <location>
        <begin position="1"/>
        <end position="15"/>
    </location>
</feature>
<keyword evidence="2" id="KW-1133">Transmembrane helix</keyword>
<keyword evidence="6" id="KW-1185">Reference proteome</keyword>
<evidence type="ECO:0000313" key="3">
    <source>
        <dbReference type="EMBL" id="GGL78172.1"/>
    </source>
</evidence>
<reference evidence="3" key="4">
    <citation type="submission" date="2024-05" db="EMBL/GenBank/DDBJ databases">
        <authorList>
            <person name="Sun Q."/>
            <person name="Zhou Y."/>
        </authorList>
    </citation>
    <scope>NUCLEOTIDE SEQUENCE</scope>
    <source>
        <strain evidence="3">CGMCC 4.5581</strain>
    </source>
</reference>